<evidence type="ECO:0000313" key="1">
    <source>
        <dbReference type="EMBL" id="SQH76918.1"/>
    </source>
</evidence>
<protein>
    <submittedName>
        <fullName evidence="1">Uncharacterized protein</fullName>
    </submittedName>
</protein>
<evidence type="ECO:0000313" key="2">
    <source>
        <dbReference type="Proteomes" id="UP000250123"/>
    </source>
</evidence>
<accession>A0A330M475</accession>
<gene>
    <name evidence="1" type="ORF">SHEWBE_2955</name>
</gene>
<dbReference type="AlphaFoldDB" id="A0A330M475"/>
<name>A0A330M475_9GAMM</name>
<sequence length="65" mass="7615">MIYDTLGTRVTIELVIVFSFLEKGIYCSYNLKGVRRLNTPIKFNYQGIPDHLLHHCVFNHVDEMT</sequence>
<dbReference type="EMBL" id="LS483452">
    <property type="protein sequence ID" value="SQH76918.1"/>
    <property type="molecule type" value="Genomic_DNA"/>
</dbReference>
<dbReference type="KEGG" id="sbk:SHEWBE_2955"/>
<organism evidence="1 2">
    <name type="scientific">Shewanella benthica</name>
    <dbReference type="NCBI Taxonomy" id="43661"/>
    <lineage>
        <taxon>Bacteria</taxon>
        <taxon>Pseudomonadati</taxon>
        <taxon>Pseudomonadota</taxon>
        <taxon>Gammaproteobacteria</taxon>
        <taxon>Alteromonadales</taxon>
        <taxon>Shewanellaceae</taxon>
        <taxon>Shewanella</taxon>
    </lineage>
</organism>
<proteinExistence type="predicted"/>
<dbReference type="Proteomes" id="UP000250123">
    <property type="component" value="Chromosome SHEWBE"/>
</dbReference>
<reference evidence="2" key="1">
    <citation type="submission" date="2018-06" db="EMBL/GenBank/DDBJ databases">
        <authorList>
            <person name="Cea G.-C."/>
            <person name="William W."/>
        </authorList>
    </citation>
    <scope>NUCLEOTIDE SEQUENCE [LARGE SCALE GENOMIC DNA]</scope>
    <source>
        <strain evidence="2">DB21MT-2</strain>
    </source>
</reference>